<dbReference type="SUPFAM" id="SSF52058">
    <property type="entry name" value="L domain-like"/>
    <property type="match status" value="1"/>
</dbReference>
<evidence type="ECO:0000313" key="3">
    <source>
        <dbReference type="EMBL" id="ORY78720.1"/>
    </source>
</evidence>
<name>A0A1Y2F491_9FUNG</name>
<accession>A0A1Y2F491</accession>
<dbReference type="OrthoDB" id="7451790at2759"/>
<feature type="transmembrane region" description="Helical" evidence="2">
    <location>
        <begin position="224"/>
        <end position="247"/>
    </location>
</feature>
<keyword evidence="2" id="KW-0812">Transmembrane</keyword>
<dbReference type="EMBL" id="MCOG01000016">
    <property type="protein sequence ID" value="ORY78720.1"/>
    <property type="molecule type" value="Genomic_DNA"/>
</dbReference>
<proteinExistence type="predicted"/>
<dbReference type="InterPro" id="IPR032675">
    <property type="entry name" value="LRR_dom_sf"/>
</dbReference>
<gene>
    <name evidence="3" type="ORF">LY90DRAFT_500909</name>
</gene>
<dbReference type="AlphaFoldDB" id="A0A1Y2F491"/>
<evidence type="ECO:0000256" key="1">
    <source>
        <dbReference type="ARBA" id="ARBA00004196"/>
    </source>
</evidence>
<comment type="caution">
    <text evidence="3">The sequence shown here is derived from an EMBL/GenBank/DDBJ whole genome shotgun (WGS) entry which is preliminary data.</text>
</comment>
<dbReference type="PANTHER" id="PTHR48059">
    <property type="entry name" value="POLYGALACTURONASE INHIBITOR 1"/>
    <property type="match status" value="1"/>
</dbReference>
<keyword evidence="2" id="KW-0472">Membrane</keyword>
<evidence type="ECO:0000256" key="2">
    <source>
        <dbReference type="SAM" id="Phobius"/>
    </source>
</evidence>
<evidence type="ECO:0000313" key="4">
    <source>
        <dbReference type="Proteomes" id="UP000193920"/>
    </source>
</evidence>
<dbReference type="PANTHER" id="PTHR48059:SF30">
    <property type="entry name" value="OS06G0587000 PROTEIN"/>
    <property type="match status" value="1"/>
</dbReference>
<reference evidence="3 4" key="1">
    <citation type="submission" date="2016-08" db="EMBL/GenBank/DDBJ databases">
        <title>A Parts List for Fungal Cellulosomes Revealed by Comparative Genomics.</title>
        <authorList>
            <consortium name="DOE Joint Genome Institute"/>
            <person name="Haitjema C.H."/>
            <person name="Gilmore S.P."/>
            <person name="Henske J.K."/>
            <person name="Solomon K.V."/>
            <person name="De Groot R."/>
            <person name="Kuo A."/>
            <person name="Mondo S.J."/>
            <person name="Salamov A.A."/>
            <person name="Labutti K."/>
            <person name="Zhao Z."/>
            <person name="Chiniquy J."/>
            <person name="Barry K."/>
            <person name="Brewer H.M."/>
            <person name="Purvine S.O."/>
            <person name="Wright A.T."/>
            <person name="Boxma B."/>
            <person name="Van Alen T."/>
            <person name="Hackstein J.H."/>
            <person name="Baker S.E."/>
            <person name="Grigoriev I.V."/>
            <person name="O'Malley M.A."/>
        </authorList>
    </citation>
    <scope>NUCLEOTIDE SEQUENCE [LARGE SCALE GENOMIC DNA]</scope>
    <source>
        <strain evidence="3 4">G1</strain>
    </source>
</reference>
<comment type="subcellular location">
    <subcellularLocation>
        <location evidence="1">Cell envelope</location>
    </subcellularLocation>
</comment>
<dbReference type="Gene3D" id="3.80.10.10">
    <property type="entry name" value="Ribonuclease Inhibitor"/>
    <property type="match status" value="1"/>
</dbReference>
<organism evidence="3 4">
    <name type="scientific">Neocallimastix californiae</name>
    <dbReference type="NCBI Taxonomy" id="1754190"/>
    <lineage>
        <taxon>Eukaryota</taxon>
        <taxon>Fungi</taxon>
        <taxon>Fungi incertae sedis</taxon>
        <taxon>Chytridiomycota</taxon>
        <taxon>Chytridiomycota incertae sedis</taxon>
        <taxon>Neocallimastigomycetes</taxon>
        <taxon>Neocallimastigales</taxon>
        <taxon>Neocallimastigaceae</taxon>
        <taxon>Neocallimastix</taxon>
    </lineage>
</organism>
<keyword evidence="2" id="KW-1133">Transmembrane helix</keyword>
<protein>
    <submittedName>
        <fullName evidence="3">L domain-like protein</fullName>
    </submittedName>
</protein>
<dbReference type="InterPro" id="IPR051848">
    <property type="entry name" value="PGIP"/>
</dbReference>
<sequence>MSKEYVQKFKNKVDCCNVEENIIECENGNIVAVNLYFETSLKEIIMELTNLSQLKSLEINGSVLNQLPKELSNLTKLETLKLLNSKFKEFPNVFNLTSLKKLYLDQNRLSGYIPIEFLELENLKIITLKGNSDLKGYVPPFSNVEKCDYHDTGLCTLKDEKCKAPIQCMKDEIVDGNQNNGNLVPNAYEDKAITKDSERNVKGDTLEYSSSWNIFQKAYHSMKAIVEIVLSVILIIIGILICLKLQILQIFTKLLCCYIAFEK</sequence>
<keyword evidence="4" id="KW-1185">Reference proteome</keyword>
<dbReference type="Proteomes" id="UP000193920">
    <property type="component" value="Unassembled WGS sequence"/>
</dbReference>